<evidence type="ECO:0000259" key="1">
    <source>
        <dbReference type="SMART" id="SM01248"/>
    </source>
</evidence>
<dbReference type="SMART" id="SM01248">
    <property type="entry name" value="KaiB"/>
    <property type="match status" value="1"/>
</dbReference>
<dbReference type="PANTHER" id="PTHR41709:SF2">
    <property type="entry name" value="CIRCADIAN CLOCK PROTEIN KAIB2"/>
    <property type="match status" value="1"/>
</dbReference>
<evidence type="ECO:0000313" key="2">
    <source>
        <dbReference type="EMBL" id="MBD0416988.1"/>
    </source>
</evidence>
<name>A0A8J6PMG0_9HYPH</name>
<dbReference type="AlphaFoldDB" id="A0A8J6PMG0"/>
<dbReference type="InterPro" id="IPR011649">
    <property type="entry name" value="KaiB_domain"/>
</dbReference>
<dbReference type="EMBL" id="JACVVX010000008">
    <property type="protein sequence ID" value="MBD0416988.1"/>
    <property type="molecule type" value="Genomic_DNA"/>
</dbReference>
<organism evidence="2 3">
    <name type="scientific">Oryzicola mucosus</name>
    <dbReference type="NCBI Taxonomy" id="2767425"/>
    <lineage>
        <taxon>Bacteria</taxon>
        <taxon>Pseudomonadati</taxon>
        <taxon>Pseudomonadota</taxon>
        <taxon>Alphaproteobacteria</taxon>
        <taxon>Hyphomicrobiales</taxon>
        <taxon>Phyllobacteriaceae</taxon>
        <taxon>Oryzicola</taxon>
    </lineage>
</organism>
<gene>
    <name evidence="2" type="ORF">ICI42_20255</name>
</gene>
<dbReference type="SUPFAM" id="SSF52833">
    <property type="entry name" value="Thioredoxin-like"/>
    <property type="match status" value="1"/>
</dbReference>
<dbReference type="Proteomes" id="UP000643405">
    <property type="component" value="Unassembled WGS sequence"/>
</dbReference>
<dbReference type="RefSeq" id="WP_188166421.1">
    <property type="nucleotide sequence ID" value="NZ_JACVVX010000008.1"/>
</dbReference>
<protein>
    <submittedName>
        <fullName evidence="2">Circadian clock protein KaiB</fullName>
    </submittedName>
</protein>
<dbReference type="PANTHER" id="PTHR41709">
    <property type="entry name" value="KAIB-LIKE PROTEIN 1"/>
    <property type="match status" value="1"/>
</dbReference>
<keyword evidence="3" id="KW-1185">Reference proteome</keyword>
<feature type="domain" description="KaiB" evidence="1">
    <location>
        <begin position="19"/>
        <end position="99"/>
    </location>
</feature>
<sequence>MGEAWNDRQDTSDDKSTLELYVAGDNLNSRRAVANLDEVVRRLDVKTKVLIVDVLKEPKTAFTRRIFVTPSLIYTVGGRQNLVVGDLSDVNGVLEKLRT</sequence>
<evidence type="ECO:0000313" key="3">
    <source>
        <dbReference type="Proteomes" id="UP000643405"/>
    </source>
</evidence>
<dbReference type="Pfam" id="PF07689">
    <property type="entry name" value="KaiB"/>
    <property type="match status" value="1"/>
</dbReference>
<reference evidence="2" key="1">
    <citation type="submission" date="2020-09" db="EMBL/GenBank/DDBJ databases">
        <title>Genome seq and assembly of Tianweitania sp.</title>
        <authorList>
            <person name="Chhetri G."/>
        </authorList>
    </citation>
    <scope>NUCLEOTIDE SEQUENCE</scope>
    <source>
        <strain evidence="2">Rool2</strain>
    </source>
</reference>
<dbReference type="InterPro" id="IPR039022">
    <property type="entry name" value="KaiB-like"/>
</dbReference>
<dbReference type="Gene3D" id="3.40.30.10">
    <property type="entry name" value="Glutaredoxin"/>
    <property type="match status" value="1"/>
</dbReference>
<accession>A0A8J6PMG0</accession>
<dbReference type="InterPro" id="IPR036249">
    <property type="entry name" value="Thioredoxin-like_sf"/>
</dbReference>
<dbReference type="GO" id="GO:0048511">
    <property type="term" value="P:rhythmic process"/>
    <property type="evidence" value="ECO:0007669"/>
    <property type="project" value="InterPro"/>
</dbReference>
<comment type="caution">
    <text evidence="2">The sequence shown here is derived from an EMBL/GenBank/DDBJ whole genome shotgun (WGS) entry which is preliminary data.</text>
</comment>
<proteinExistence type="predicted"/>